<gene>
    <name evidence="6" type="primary">Mo05145</name>
    <name evidence="6" type="ORF">E5Q_05145</name>
</gene>
<keyword evidence="2 4" id="KW-0132">Cell division</keyword>
<dbReference type="SMART" id="SM01084">
    <property type="entry name" value="CKS"/>
    <property type="match status" value="1"/>
</dbReference>
<evidence type="ECO:0000313" key="7">
    <source>
        <dbReference type="Proteomes" id="UP000009131"/>
    </source>
</evidence>
<accession>G7E6J9</accession>
<evidence type="ECO:0000313" key="6">
    <source>
        <dbReference type="EMBL" id="GAA98459.1"/>
    </source>
</evidence>
<organism evidence="6 7">
    <name type="scientific">Mixia osmundae (strain CBS 9802 / IAM 14324 / JCM 22182 / KY 12970)</name>
    <dbReference type="NCBI Taxonomy" id="764103"/>
    <lineage>
        <taxon>Eukaryota</taxon>
        <taxon>Fungi</taxon>
        <taxon>Dikarya</taxon>
        <taxon>Basidiomycota</taxon>
        <taxon>Pucciniomycotina</taxon>
        <taxon>Mixiomycetes</taxon>
        <taxon>Mixiales</taxon>
        <taxon>Mixiaceae</taxon>
        <taxon>Mixia</taxon>
    </lineage>
</organism>
<keyword evidence="7" id="KW-1185">Reference proteome</keyword>
<dbReference type="PANTHER" id="PTHR23415">
    <property type="entry name" value="CYCLIN-DEPENDENT KINASES REGULATORY SUBUNIT/60S RIBOSOME SUBUNIT BIOGENESIS PROTEIN NIP7"/>
    <property type="match status" value="1"/>
</dbReference>
<comment type="caution">
    <text evidence="6">The sequence shown here is derived from an EMBL/GenBank/DDBJ whole genome shotgun (WGS) entry which is preliminary data.</text>
</comment>
<comment type="similarity">
    <text evidence="1 4">Belongs to the CKS family.</text>
</comment>
<evidence type="ECO:0000256" key="1">
    <source>
        <dbReference type="ARBA" id="ARBA00007782"/>
    </source>
</evidence>
<dbReference type="eggNOG" id="KOG3484">
    <property type="taxonomic scope" value="Eukaryota"/>
</dbReference>
<reference evidence="6 7" key="1">
    <citation type="journal article" date="2011" name="J. Gen. Appl. Microbiol.">
        <title>Draft genome sequencing of the enigmatic basidiomycete Mixia osmundae.</title>
        <authorList>
            <person name="Nishida H."/>
            <person name="Nagatsuka Y."/>
            <person name="Sugiyama J."/>
        </authorList>
    </citation>
    <scope>NUCLEOTIDE SEQUENCE [LARGE SCALE GENOMIC DNA]</scope>
    <source>
        <strain evidence="7">CBS 9802 / IAM 14324 / JCM 22182 / KY 12970</strain>
    </source>
</reference>
<keyword evidence="3 4" id="KW-0131">Cell cycle</keyword>
<dbReference type="GO" id="GO:0051301">
    <property type="term" value="P:cell division"/>
    <property type="evidence" value="ECO:0007669"/>
    <property type="project" value="UniProtKB-UniRule"/>
</dbReference>
<sequence>MTAYIASPLRDESAEHLELWSRVETVDAHLLFDQLSRSSPNARQESPVIRRGWISILLPAPTSLFGLAACRQSLNAKRRLVTRPAPPPPVASSTPEQTISEQRAIRKRIALANRAVPANFIELYQRQLKRAQARLLLQEGNAVMGLQPNARSAHLAQQRARDIAKFGDSIFYSARYSDDEYEYRHVILPKELAKYLPLDRLAEENEWRGLGIRQSPGWFHYLRHAPEPHIMLFKRQLD</sequence>
<dbReference type="EMBL" id="BABT02000152">
    <property type="protein sequence ID" value="GAA98459.1"/>
    <property type="molecule type" value="Genomic_DNA"/>
</dbReference>
<dbReference type="Pfam" id="PF01111">
    <property type="entry name" value="CKS"/>
    <property type="match status" value="1"/>
</dbReference>
<dbReference type="Proteomes" id="UP000009131">
    <property type="component" value="Unassembled WGS sequence"/>
</dbReference>
<dbReference type="InterPro" id="IPR036858">
    <property type="entry name" value="Cyclin-dep_kinase_reg-sub_sf"/>
</dbReference>
<protein>
    <recommendedName>
        <fullName evidence="4">Cyclin-dependent kinases regulatory subunit</fullName>
    </recommendedName>
</protein>
<feature type="region of interest" description="Disordered" evidence="5">
    <location>
        <begin position="80"/>
        <end position="99"/>
    </location>
</feature>
<reference evidence="6 7" key="2">
    <citation type="journal article" date="2012" name="Open Biol.">
        <title>Characteristics of nucleosomes and linker DNA regions on the genome of the basidiomycete Mixia osmundae revealed by mono- and dinucleosome mapping.</title>
        <authorList>
            <person name="Nishida H."/>
            <person name="Kondo S."/>
            <person name="Matsumoto T."/>
            <person name="Suzuki Y."/>
            <person name="Yoshikawa H."/>
            <person name="Taylor T.D."/>
            <person name="Sugiyama J."/>
        </authorList>
    </citation>
    <scope>NUCLEOTIDE SEQUENCE [LARGE SCALE GENOMIC DNA]</scope>
    <source>
        <strain evidence="7">CBS 9802 / IAM 14324 / JCM 22182 / KY 12970</strain>
    </source>
</reference>
<dbReference type="Gene3D" id="3.30.170.10">
    <property type="entry name" value="Cyclin-dependent kinase, regulatory subunit"/>
    <property type="match status" value="1"/>
</dbReference>
<dbReference type="GO" id="GO:0016538">
    <property type="term" value="F:cyclin-dependent protein serine/threonine kinase regulator activity"/>
    <property type="evidence" value="ECO:0007669"/>
    <property type="project" value="InterPro"/>
</dbReference>
<name>G7E6J9_MIXOS</name>
<evidence type="ECO:0000256" key="3">
    <source>
        <dbReference type="ARBA" id="ARBA00023306"/>
    </source>
</evidence>
<dbReference type="SUPFAM" id="SSF55637">
    <property type="entry name" value="Cell cycle regulatory proteins"/>
    <property type="match status" value="1"/>
</dbReference>
<dbReference type="InterPro" id="IPR000789">
    <property type="entry name" value="Cyclin-dep_kinase_reg-sub"/>
</dbReference>
<dbReference type="HOGENOM" id="CLU_1166086_0_0_1"/>
<comment type="function">
    <text evidence="4">Binds to the catalytic subunit of the cyclin dependent kinases and is essential for their biological function.</text>
</comment>
<dbReference type="PROSITE" id="PS00944">
    <property type="entry name" value="CKS_1"/>
    <property type="match status" value="1"/>
</dbReference>
<dbReference type="OrthoDB" id="440676at2759"/>
<dbReference type="AlphaFoldDB" id="G7E6J9"/>
<evidence type="ECO:0000256" key="4">
    <source>
        <dbReference type="RuleBase" id="RU311113"/>
    </source>
</evidence>
<dbReference type="FunFam" id="3.30.170.10:FF:000001">
    <property type="entry name" value="Cyclin-dependent kinases regulatory subunit"/>
    <property type="match status" value="1"/>
</dbReference>
<evidence type="ECO:0000256" key="5">
    <source>
        <dbReference type="SAM" id="MobiDB-lite"/>
    </source>
</evidence>
<proteinExistence type="inferred from homology"/>
<evidence type="ECO:0000256" key="2">
    <source>
        <dbReference type="ARBA" id="ARBA00022618"/>
    </source>
</evidence>
<dbReference type="PRINTS" id="PR00296">
    <property type="entry name" value="CYCLINKINASE"/>
</dbReference>
<dbReference type="STRING" id="764103.G7E6J9"/>
<dbReference type="InParanoid" id="G7E6J9"/>